<comment type="catalytic activity">
    <reaction evidence="9">
        <text>5,6-dihydrouridine(47) in tRNA + NAD(+) = uridine(47) in tRNA + NADH + H(+)</text>
        <dbReference type="Rhea" id="RHEA:53364"/>
        <dbReference type="Rhea" id="RHEA-COMP:13539"/>
        <dbReference type="Rhea" id="RHEA-COMP:13540"/>
        <dbReference type="ChEBI" id="CHEBI:15378"/>
        <dbReference type="ChEBI" id="CHEBI:57540"/>
        <dbReference type="ChEBI" id="CHEBI:57945"/>
        <dbReference type="ChEBI" id="CHEBI:65315"/>
        <dbReference type="ChEBI" id="CHEBI:74443"/>
        <dbReference type="EC" id="1.3.1.89"/>
    </reaction>
    <physiologicalReaction direction="right-to-left" evidence="9">
        <dbReference type="Rhea" id="RHEA:53366"/>
    </physiologicalReaction>
</comment>
<organism evidence="14 15">
    <name type="scientific">Chlamydomonas reinhardtii</name>
    <name type="common">Chlamydomonas smithii</name>
    <dbReference type="NCBI Taxonomy" id="3055"/>
    <lineage>
        <taxon>Eukaryota</taxon>
        <taxon>Viridiplantae</taxon>
        <taxon>Chlorophyta</taxon>
        <taxon>core chlorophytes</taxon>
        <taxon>Chlorophyceae</taxon>
        <taxon>CS clade</taxon>
        <taxon>Chlamydomonadales</taxon>
        <taxon>Chlamydomonadaceae</taxon>
        <taxon>Chlamydomonas</taxon>
    </lineage>
</organism>
<reference evidence="14 15" key="1">
    <citation type="journal article" date="2007" name="Science">
        <title>The Chlamydomonas genome reveals the evolution of key animal and plant functions.</title>
        <authorList>
            <person name="Merchant S.S."/>
            <person name="Prochnik S.E."/>
            <person name="Vallon O."/>
            <person name="Harris E.H."/>
            <person name="Karpowicz S.J."/>
            <person name="Witman G.B."/>
            <person name="Terry A."/>
            <person name="Salamov A."/>
            <person name="Fritz-Laylin L.K."/>
            <person name="Marechal-Drouard L."/>
            <person name="Marshall W.F."/>
            <person name="Qu L.H."/>
            <person name="Nelson D.R."/>
            <person name="Sanderfoot A.A."/>
            <person name="Spalding M.H."/>
            <person name="Kapitonov V.V."/>
            <person name="Ren Q."/>
            <person name="Ferris P."/>
            <person name="Lindquist E."/>
            <person name="Shapiro H."/>
            <person name="Lucas S.M."/>
            <person name="Grimwood J."/>
            <person name="Schmutz J."/>
            <person name="Cardol P."/>
            <person name="Cerutti H."/>
            <person name="Chanfreau G."/>
            <person name="Chen C.L."/>
            <person name="Cognat V."/>
            <person name="Croft M.T."/>
            <person name="Dent R."/>
            <person name="Dutcher S."/>
            <person name="Fernandez E."/>
            <person name="Fukuzawa H."/>
            <person name="Gonzalez-Ballester D."/>
            <person name="Gonzalez-Halphen D."/>
            <person name="Hallmann A."/>
            <person name="Hanikenne M."/>
            <person name="Hippler M."/>
            <person name="Inwood W."/>
            <person name="Jabbari K."/>
            <person name="Kalanon M."/>
            <person name="Kuras R."/>
            <person name="Lefebvre P.A."/>
            <person name="Lemaire S.D."/>
            <person name="Lobanov A.V."/>
            <person name="Lohr M."/>
            <person name="Manuell A."/>
            <person name="Meier I."/>
            <person name="Mets L."/>
            <person name="Mittag M."/>
            <person name="Mittelmeier T."/>
            <person name="Moroney J.V."/>
            <person name="Moseley J."/>
            <person name="Napoli C."/>
            <person name="Nedelcu A.M."/>
            <person name="Niyogi K."/>
            <person name="Novoselov S.V."/>
            <person name="Paulsen I.T."/>
            <person name="Pazour G."/>
            <person name="Purton S."/>
            <person name="Ral J.P."/>
            <person name="Riano-Pachon D.M."/>
            <person name="Riekhof W."/>
            <person name="Rymarquis L."/>
            <person name="Schroda M."/>
            <person name="Stern D."/>
            <person name="Umen J."/>
            <person name="Willows R."/>
            <person name="Wilson N."/>
            <person name="Zimmer S.L."/>
            <person name="Allmer J."/>
            <person name="Balk J."/>
            <person name="Bisova K."/>
            <person name="Chen C.J."/>
            <person name="Elias M."/>
            <person name="Gendler K."/>
            <person name="Hauser C."/>
            <person name="Lamb M.R."/>
            <person name="Ledford H."/>
            <person name="Long J.C."/>
            <person name="Minagawa J."/>
            <person name="Page M.D."/>
            <person name="Pan J."/>
            <person name="Pootakham W."/>
            <person name="Roje S."/>
            <person name="Rose A."/>
            <person name="Stahlberg E."/>
            <person name="Terauchi A.M."/>
            <person name="Yang P."/>
            <person name="Ball S."/>
            <person name="Bowler C."/>
            <person name="Dieckmann C.L."/>
            <person name="Gladyshev V.N."/>
            <person name="Green P."/>
            <person name="Jorgensen R."/>
            <person name="Mayfield S."/>
            <person name="Mueller-Roeber B."/>
            <person name="Rajamani S."/>
            <person name="Sayre R.T."/>
            <person name="Brokstein P."/>
            <person name="Dubchak I."/>
            <person name="Goodstein D."/>
            <person name="Hornick L."/>
            <person name="Huang Y.W."/>
            <person name="Jhaveri J."/>
            <person name="Luo Y."/>
            <person name="Martinez D."/>
            <person name="Ngau W.C."/>
            <person name="Otillar B."/>
            <person name="Poliakov A."/>
            <person name="Porter A."/>
            <person name="Szajkowski L."/>
            <person name="Werner G."/>
            <person name="Zhou K."/>
            <person name="Grigoriev I.V."/>
            <person name="Rokhsar D.S."/>
            <person name="Grossman A.R."/>
        </authorList>
    </citation>
    <scope>NUCLEOTIDE SEQUENCE [LARGE SCALE GENOMIC DNA]</scope>
    <source>
        <strain evidence="15">CC-503</strain>
    </source>
</reference>
<sequence length="541" mass="53761">MENLADRPFRRALASTVGGFDEACTEFMRVPGATSNPMGSIRGVTGWYDAAELAAAALALDGRGGAPVGSSGGPAGGGSGIPLGAQVMGSSPELMGLAAQYLAEVKRAPRIDLNCGCPANTVTGNGAGSSLLRTPQRIHDIVSAMVAGVRASAAPHTPVSVKLRAGFDDTSLFEDNLLAAQEAGASFITLHPRTKRQCYDGAADWSLTARAVQLLRVPVIGNGDVVCVERAHALLRQTGCHGVMVGRGAVQDPLLFHRIRHSFVAGQELGAGLELGARGAGGGGGGAAGGGGGGGGVAGWREPELMQSFLRYYAAQFIPELRPQEQQQGPGEATSAAAAAAVAAAAAAVEQPVSVEYRASKFGRLKKVMKYLFASSPQLAVACESLLRVRPDSCTPADMVDMLCEQIGRHWPASGPTRLVLYDHMNKNSTELQHIRRAAGTAGADVAGPGAEAAGAGAGAEAAGAGAGVEAAGAGAGVEAAGAGAGVEAAGAGEGVEAAGAGAGVEVEVGAGVEAAGAGAGVEVGVGAAERVPALAGVASR</sequence>
<keyword evidence="8" id="KW-0560">Oxidoreductase</keyword>
<dbReference type="EC" id="1.3.1.89" evidence="3"/>
<dbReference type="AlphaFoldDB" id="A0A2K3DPX7"/>
<evidence type="ECO:0000256" key="6">
    <source>
        <dbReference type="ARBA" id="ARBA00022694"/>
    </source>
</evidence>
<dbReference type="OMA" id="VLYDHMN"/>
<dbReference type="EMBL" id="CM008967">
    <property type="protein sequence ID" value="PNW82580.1"/>
    <property type="molecule type" value="Genomic_DNA"/>
</dbReference>
<keyword evidence="5" id="KW-0288">FMN</keyword>
<dbReference type="Proteomes" id="UP000006906">
    <property type="component" value="Chromosome 6"/>
</dbReference>
<evidence type="ECO:0000256" key="11">
    <source>
        <dbReference type="ARBA" id="ARBA00049447"/>
    </source>
</evidence>
<dbReference type="InterPro" id="IPR035587">
    <property type="entry name" value="DUS-like_FMN-bd"/>
</dbReference>
<dbReference type="PANTHER" id="PTHR45846:SF1">
    <property type="entry name" value="TRNA-DIHYDROURIDINE(47) SYNTHASE [NAD(P)(+)]-LIKE"/>
    <property type="match status" value="1"/>
</dbReference>
<evidence type="ECO:0000256" key="12">
    <source>
        <dbReference type="ARBA" id="ARBA00049513"/>
    </source>
</evidence>
<feature type="domain" description="DUS-like FMN-binding" evidence="13">
    <location>
        <begin position="83"/>
        <end position="263"/>
    </location>
</feature>
<evidence type="ECO:0000313" key="15">
    <source>
        <dbReference type="Proteomes" id="UP000006906"/>
    </source>
</evidence>
<comment type="cofactor">
    <cofactor evidence="1">
        <name>FMN</name>
        <dbReference type="ChEBI" id="CHEBI:58210"/>
    </cofactor>
</comment>
<evidence type="ECO:0000256" key="7">
    <source>
        <dbReference type="ARBA" id="ARBA00022857"/>
    </source>
</evidence>
<gene>
    <name evidence="14" type="ORF">CHLRE_06g284800v5</name>
</gene>
<dbReference type="STRING" id="3055.A0A2K3DPX7"/>
<evidence type="ECO:0000256" key="5">
    <source>
        <dbReference type="ARBA" id="ARBA00022643"/>
    </source>
</evidence>
<evidence type="ECO:0000256" key="8">
    <source>
        <dbReference type="ARBA" id="ARBA00023002"/>
    </source>
</evidence>
<keyword evidence="15" id="KW-1185">Reference proteome</keyword>
<evidence type="ECO:0000256" key="3">
    <source>
        <dbReference type="ARBA" id="ARBA00012376"/>
    </source>
</evidence>
<dbReference type="GO" id="GO:0102265">
    <property type="term" value="F:tRNA-dihydrouridine47 synthase activity"/>
    <property type="evidence" value="ECO:0007669"/>
    <property type="project" value="UniProtKB-EC"/>
</dbReference>
<dbReference type="KEGG" id="cre:CHLRE_06g284800v5"/>
<comment type="catalytic activity">
    <reaction evidence="10">
        <text>a 5,6-dihydrouridine in mRNA + NAD(+) = a uridine in mRNA + NADH + H(+)</text>
        <dbReference type="Rhea" id="RHEA:69851"/>
        <dbReference type="Rhea" id="RHEA-COMP:14658"/>
        <dbReference type="Rhea" id="RHEA-COMP:17789"/>
        <dbReference type="ChEBI" id="CHEBI:15378"/>
        <dbReference type="ChEBI" id="CHEBI:57540"/>
        <dbReference type="ChEBI" id="CHEBI:57945"/>
        <dbReference type="ChEBI" id="CHEBI:65315"/>
        <dbReference type="ChEBI" id="CHEBI:74443"/>
    </reaction>
    <physiologicalReaction direction="right-to-left" evidence="10">
        <dbReference type="Rhea" id="RHEA:69853"/>
    </physiologicalReaction>
</comment>
<evidence type="ECO:0000259" key="13">
    <source>
        <dbReference type="Pfam" id="PF01207"/>
    </source>
</evidence>
<comment type="catalytic activity">
    <reaction evidence="12">
        <text>5,6-dihydrouridine(47) in tRNA + NADP(+) = uridine(47) in tRNA + NADPH + H(+)</text>
        <dbReference type="Rhea" id="RHEA:53360"/>
        <dbReference type="Rhea" id="RHEA-COMP:13539"/>
        <dbReference type="Rhea" id="RHEA-COMP:13540"/>
        <dbReference type="ChEBI" id="CHEBI:15378"/>
        <dbReference type="ChEBI" id="CHEBI:57783"/>
        <dbReference type="ChEBI" id="CHEBI:58349"/>
        <dbReference type="ChEBI" id="CHEBI:65315"/>
        <dbReference type="ChEBI" id="CHEBI:74443"/>
        <dbReference type="EC" id="1.3.1.89"/>
    </reaction>
    <physiologicalReaction direction="right-to-left" evidence="12">
        <dbReference type="Rhea" id="RHEA:53362"/>
    </physiologicalReaction>
</comment>
<dbReference type="CDD" id="cd02801">
    <property type="entry name" value="DUS_like_FMN"/>
    <property type="match status" value="1"/>
</dbReference>
<dbReference type="OrthoDB" id="272303at2759"/>
<evidence type="ECO:0000256" key="9">
    <source>
        <dbReference type="ARBA" id="ARBA00048266"/>
    </source>
</evidence>
<protein>
    <recommendedName>
        <fullName evidence="3">tRNA-dihydrouridine(47) synthase [NAD(P)(+)]</fullName>
        <ecNumber evidence="3">1.3.1.89</ecNumber>
    </recommendedName>
</protein>
<dbReference type="PROSITE" id="PS01136">
    <property type="entry name" value="UPF0034"/>
    <property type="match status" value="1"/>
</dbReference>
<dbReference type="GeneID" id="5720987"/>
<comment type="catalytic activity">
    <reaction evidence="11">
        <text>a 5,6-dihydrouridine in mRNA + NADP(+) = a uridine in mRNA + NADPH + H(+)</text>
        <dbReference type="Rhea" id="RHEA:69855"/>
        <dbReference type="Rhea" id="RHEA-COMP:14658"/>
        <dbReference type="Rhea" id="RHEA-COMP:17789"/>
        <dbReference type="ChEBI" id="CHEBI:15378"/>
        <dbReference type="ChEBI" id="CHEBI:57783"/>
        <dbReference type="ChEBI" id="CHEBI:58349"/>
        <dbReference type="ChEBI" id="CHEBI:65315"/>
        <dbReference type="ChEBI" id="CHEBI:74443"/>
    </reaction>
    <physiologicalReaction direction="right-to-left" evidence="11">
        <dbReference type="Rhea" id="RHEA:69857"/>
    </physiologicalReaction>
</comment>
<dbReference type="GO" id="GO:0017150">
    <property type="term" value="F:tRNA dihydrouridine synthase activity"/>
    <property type="evidence" value="ECO:0000318"/>
    <property type="project" value="GO_Central"/>
</dbReference>
<dbReference type="PANTHER" id="PTHR45846">
    <property type="entry name" value="TRNA-DIHYDROURIDINE(47) SYNTHASE [NAD(P)(+)]-LIKE"/>
    <property type="match status" value="1"/>
</dbReference>
<comment type="similarity">
    <text evidence="2">Belongs to the Dus family. Dus3 subfamily.</text>
</comment>
<evidence type="ECO:0000313" key="14">
    <source>
        <dbReference type="EMBL" id="PNW82580.1"/>
    </source>
</evidence>
<dbReference type="Gramene" id="PNW82580">
    <property type="protein sequence ID" value="PNW82580"/>
    <property type="gene ID" value="CHLRE_06g284800v5"/>
</dbReference>
<dbReference type="Gene3D" id="3.20.20.70">
    <property type="entry name" value="Aldolase class I"/>
    <property type="match status" value="1"/>
</dbReference>
<name>A0A2K3DPX7_CHLRE</name>
<evidence type="ECO:0000256" key="10">
    <source>
        <dbReference type="ARBA" id="ARBA00048342"/>
    </source>
</evidence>
<dbReference type="InterPro" id="IPR018517">
    <property type="entry name" value="tRNA_hU_synthase_CS"/>
</dbReference>
<keyword evidence="4" id="KW-0285">Flavoprotein</keyword>
<keyword evidence="6" id="KW-0819">tRNA processing</keyword>
<proteinExistence type="inferred from homology"/>
<dbReference type="InterPro" id="IPR013785">
    <property type="entry name" value="Aldolase_TIM"/>
</dbReference>
<keyword evidence="7" id="KW-0521">NADP</keyword>
<dbReference type="RefSeq" id="XP_042924025.1">
    <property type="nucleotide sequence ID" value="XM_043063319.1"/>
</dbReference>
<dbReference type="ExpressionAtlas" id="A0A2K3DPX7">
    <property type="expression patterns" value="baseline"/>
</dbReference>
<dbReference type="InParanoid" id="A0A2K3DPX7"/>
<evidence type="ECO:0000256" key="4">
    <source>
        <dbReference type="ARBA" id="ARBA00022630"/>
    </source>
</evidence>
<accession>A0A2K3DPX7</accession>
<dbReference type="SUPFAM" id="SSF51395">
    <property type="entry name" value="FMN-linked oxidoreductases"/>
    <property type="match status" value="1"/>
</dbReference>
<evidence type="ECO:0000256" key="2">
    <source>
        <dbReference type="ARBA" id="ARBA00005451"/>
    </source>
</evidence>
<dbReference type="GO" id="GO:0050660">
    <property type="term" value="F:flavin adenine dinucleotide binding"/>
    <property type="evidence" value="ECO:0007669"/>
    <property type="project" value="InterPro"/>
</dbReference>
<dbReference type="Pfam" id="PF01207">
    <property type="entry name" value="Dus"/>
    <property type="match status" value="1"/>
</dbReference>
<evidence type="ECO:0000256" key="1">
    <source>
        <dbReference type="ARBA" id="ARBA00001917"/>
    </source>
</evidence>